<dbReference type="Proteomes" id="UP000004319">
    <property type="component" value="Unassembled WGS sequence"/>
</dbReference>
<sequence>MGLVLRQHSSHPPLQGVLLAHKTRMTSMRLLLALLLPWLQFFTIGRPFAGLICLVLQVTIIGWIPAAIWSVYALSQYKTDQKIARMGK</sequence>
<feature type="transmembrane region" description="Helical" evidence="6">
    <location>
        <begin position="54"/>
        <end position="75"/>
    </location>
</feature>
<dbReference type="EMBL" id="BABS01000012">
    <property type="protein sequence ID" value="GAA07662.1"/>
    <property type="molecule type" value="Genomic_DNA"/>
</dbReference>
<evidence type="ECO:0000256" key="6">
    <source>
        <dbReference type="SAM" id="Phobius"/>
    </source>
</evidence>
<keyword evidence="5 6" id="KW-0472">Membrane</keyword>
<accession>F7VBB7</accession>
<dbReference type="AlphaFoldDB" id="F7VBB7"/>
<evidence type="ECO:0000313" key="8">
    <source>
        <dbReference type="Proteomes" id="UP000004319"/>
    </source>
</evidence>
<dbReference type="InterPro" id="IPR000612">
    <property type="entry name" value="PMP3"/>
</dbReference>
<evidence type="ECO:0008006" key="9">
    <source>
        <dbReference type="Google" id="ProtNLM"/>
    </source>
</evidence>
<dbReference type="GO" id="GO:0016020">
    <property type="term" value="C:membrane"/>
    <property type="evidence" value="ECO:0007669"/>
    <property type="project" value="UniProtKB-SubCell"/>
</dbReference>
<evidence type="ECO:0000256" key="1">
    <source>
        <dbReference type="ARBA" id="ARBA00004370"/>
    </source>
</evidence>
<comment type="similarity">
    <text evidence="2">Belongs to the UPF0057 (PMP3) family.</text>
</comment>
<proteinExistence type="inferred from homology"/>
<name>F7VBB7_9PROT</name>
<evidence type="ECO:0000256" key="5">
    <source>
        <dbReference type="ARBA" id="ARBA00023136"/>
    </source>
</evidence>
<evidence type="ECO:0000256" key="3">
    <source>
        <dbReference type="ARBA" id="ARBA00022692"/>
    </source>
</evidence>
<protein>
    <recommendedName>
        <fullName evidence="9">YqaE/Pmp3 family membrane protein</fullName>
    </recommendedName>
</protein>
<feature type="transmembrane region" description="Helical" evidence="6">
    <location>
        <begin position="30"/>
        <end position="48"/>
    </location>
</feature>
<organism evidence="7 8">
    <name type="scientific">Acetobacter tropicalis NBRC 101654</name>
    <dbReference type="NCBI Taxonomy" id="749388"/>
    <lineage>
        <taxon>Bacteria</taxon>
        <taxon>Pseudomonadati</taxon>
        <taxon>Pseudomonadota</taxon>
        <taxon>Alphaproteobacteria</taxon>
        <taxon>Acetobacterales</taxon>
        <taxon>Acetobacteraceae</taxon>
        <taxon>Acetobacter</taxon>
    </lineage>
</organism>
<evidence type="ECO:0000256" key="4">
    <source>
        <dbReference type="ARBA" id="ARBA00022989"/>
    </source>
</evidence>
<keyword evidence="4 6" id="KW-1133">Transmembrane helix</keyword>
<reference evidence="7 8" key="1">
    <citation type="journal article" date="2011" name="Biochem. Biophys. Res. Commun.">
        <title>Increased number of Arginine-based salt bridges contributes to the thermotolerance of thermotolerant acetic acid bacteria, Acetobacter tropicalis SKU1100.</title>
        <authorList>
            <person name="Matsutani M."/>
            <person name="Hirakawa H."/>
            <person name="Nishikura M."/>
            <person name="Soemphol W."/>
            <person name="Ali I.A.I."/>
            <person name="Yakushi T."/>
            <person name="Matsushita K."/>
        </authorList>
    </citation>
    <scope>NUCLEOTIDE SEQUENCE [LARGE SCALE GENOMIC DNA]</scope>
    <source>
        <strain evidence="7 8">NBRC 101654</strain>
    </source>
</reference>
<evidence type="ECO:0000313" key="7">
    <source>
        <dbReference type="EMBL" id="GAA07662.1"/>
    </source>
</evidence>
<comment type="subcellular location">
    <subcellularLocation>
        <location evidence="1">Membrane</location>
    </subcellularLocation>
</comment>
<comment type="caution">
    <text evidence="7">The sequence shown here is derived from an EMBL/GenBank/DDBJ whole genome shotgun (WGS) entry which is preliminary data.</text>
</comment>
<dbReference type="Pfam" id="PF01679">
    <property type="entry name" value="Pmp3"/>
    <property type="match status" value="1"/>
</dbReference>
<gene>
    <name evidence="7" type="ORF">ATPR_0666</name>
</gene>
<evidence type="ECO:0000256" key="2">
    <source>
        <dbReference type="ARBA" id="ARBA00009530"/>
    </source>
</evidence>
<keyword evidence="3 6" id="KW-0812">Transmembrane</keyword>